<dbReference type="Pfam" id="PF21645">
    <property type="entry name" value="FakA-like_M"/>
    <property type="match status" value="1"/>
</dbReference>
<protein>
    <recommendedName>
        <fullName evidence="1">DhaL domain-containing protein</fullName>
    </recommendedName>
</protein>
<dbReference type="InterPro" id="IPR048394">
    <property type="entry name" value="FakA-like_M"/>
</dbReference>
<dbReference type="Pfam" id="PF02734">
    <property type="entry name" value="Dak2"/>
    <property type="match status" value="1"/>
</dbReference>
<evidence type="ECO:0000259" key="1">
    <source>
        <dbReference type="PROSITE" id="PS51480"/>
    </source>
</evidence>
<proteinExistence type="predicted"/>
<dbReference type="InterPro" id="IPR050270">
    <property type="entry name" value="DegV_domain_contain"/>
</dbReference>
<dbReference type="Gene3D" id="1.25.40.340">
    <property type="match status" value="1"/>
</dbReference>
<dbReference type="GO" id="GO:0006071">
    <property type="term" value="P:glycerol metabolic process"/>
    <property type="evidence" value="ECO:0007669"/>
    <property type="project" value="InterPro"/>
</dbReference>
<dbReference type="EMBL" id="PEWV01000065">
    <property type="protein sequence ID" value="PIU41252.1"/>
    <property type="molecule type" value="Genomic_DNA"/>
</dbReference>
<dbReference type="AlphaFoldDB" id="A0A2J0KRM3"/>
<gene>
    <name evidence="2" type="ORF">COS99_06510</name>
</gene>
<comment type="caution">
    <text evidence="2">The sequence shown here is derived from an EMBL/GenBank/DDBJ whole genome shotgun (WGS) entry which is preliminary data.</text>
</comment>
<dbReference type="GO" id="GO:0004371">
    <property type="term" value="F:glycerone kinase activity"/>
    <property type="evidence" value="ECO:0007669"/>
    <property type="project" value="InterPro"/>
</dbReference>
<reference evidence="2 3" key="1">
    <citation type="submission" date="2017-09" db="EMBL/GenBank/DDBJ databases">
        <title>Depth-based differentiation of microbial function through sediment-hosted aquifers and enrichment of novel symbionts in the deep terrestrial subsurface.</title>
        <authorList>
            <person name="Probst A.J."/>
            <person name="Ladd B."/>
            <person name="Jarett J.K."/>
            <person name="Geller-Mcgrath D.E."/>
            <person name="Sieber C.M."/>
            <person name="Emerson J.B."/>
            <person name="Anantharaman K."/>
            <person name="Thomas B.C."/>
            <person name="Malmstrom R."/>
            <person name="Stieglmeier M."/>
            <person name="Klingl A."/>
            <person name="Woyke T."/>
            <person name="Ryan C.M."/>
            <person name="Banfield J.F."/>
        </authorList>
    </citation>
    <scope>NUCLEOTIDE SEQUENCE [LARGE SCALE GENOMIC DNA]</scope>
    <source>
        <strain evidence="2">CG07_land_8_20_14_0_80_42_15</strain>
    </source>
</reference>
<sequence length="317" mass="34424">MGKFKNLDLTQCDGLRLKALIRSGIKMLELRKDELDSIDVFPVPDGDAGKNMHYTLLAAWQSVRKTGSSSAGKVAHAAATGAFQGARGCSGMIFLSLLTGFANVVKEKDVITPQDFAKGLSVAADEAYKKLAEPKEGTILTVARKLAAAAEKICENKATLLDVLKAVHEESKLALSQTPEELPALKEAGVVDAGASGLVYFFEGMLRYSLAQPINKTASGSPLKAPNVKESSREEYCVEFILVGSNIDENKLMKTLTEIGHAVILNKGEGEQFKIHIHAPDPKNVFDRTSRFGRPTHIKVDDLSHEQKAYSKKLNKK</sequence>
<dbReference type="SMART" id="SM01120">
    <property type="entry name" value="Dak2"/>
    <property type="match status" value="1"/>
</dbReference>
<name>A0A2J0KRM3_9BACT</name>
<feature type="domain" description="DhaL" evidence="1">
    <location>
        <begin position="15"/>
        <end position="207"/>
    </location>
</feature>
<dbReference type="PANTHER" id="PTHR33434:SF4">
    <property type="entry name" value="PHOSPHATASE PROTEIN"/>
    <property type="match status" value="1"/>
</dbReference>
<accession>A0A2J0KRM3</accession>
<dbReference type="SUPFAM" id="SSF101473">
    <property type="entry name" value="DhaL-like"/>
    <property type="match status" value="1"/>
</dbReference>
<dbReference type="PANTHER" id="PTHR33434">
    <property type="entry name" value="DEGV DOMAIN-CONTAINING PROTEIN DR_1986-RELATED"/>
    <property type="match status" value="1"/>
</dbReference>
<dbReference type="Proteomes" id="UP000230052">
    <property type="component" value="Unassembled WGS sequence"/>
</dbReference>
<evidence type="ECO:0000313" key="3">
    <source>
        <dbReference type="Proteomes" id="UP000230052"/>
    </source>
</evidence>
<dbReference type="InterPro" id="IPR036117">
    <property type="entry name" value="DhaL_dom_sf"/>
</dbReference>
<dbReference type="PROSITE" id="PS51480">
    <property type="entry name" value="DHAL"/>
    <property type="match status" value="1"/>
</dbReference>
<evidence type="ECO:0000313" key="2">
    <source>
        <dbReference type="EMBL" id="PIU41252.1"/>
    </source>
</evidence>
<dbReference type="InterPro" id="IPR004007">
    <property type="entry name" value="DhaL_dom"/>
</dbReference>
<organism evidence="2 3">
    <name type="scientific">Candidatus Aquitaenariimonas noxiae</name>
    <dbReference type="NCBI Taxonomy" id="1974741"/>
    <lineage>
        <taxon>Bacteria</taxon>
        <taxon>Pseudomonadati</taxon>
        <taxon>Candidatus Omnitrophota</taxon>
        <taxon>Candidatus Aquitaenariimonas</taxon>
    </lineage>
</organism>